<protein>
    <submittedName>
        <fullName evidence="3">TRAP transporter substrate-binding protein DctP</fullName>
    </submittedName>
</protein>
<dbReference type="EMBL" id="JBHTCT010000005">
    <property type="protein sequence ID" value="MFC7364142.1"/>
    <property type="molecule type" value="Genomic_DNA"/>
</dbReference>
<evidence type="ECO:0000256" key="2">
    <source>
        <dbReference type="SAM" id="SignalP"/>
    </source>
</evidence>
<dbReference type="InterPro" id="IPR038404">
    <property type="entry name" value="TRAP_DctP_sf"/>
</dbReference>
<reference evidence="4" key="1">
    <citation type="journal article" date="2019" name="Int. J. Syst. Evol. Microbiol.">
        <title>The Global Catalogue of Microorganisms (GCM) 10K type strain sequencing project: providing services to taxonomists for standard genome sequencing and annotation.</title>
        <authorList>
            <consortium name="The Broad Institute Genomics Platform"/>
            <consortium name="The Broad Institute Genome Sequencing Center for Infectious Disease"/>
            <person name="Wu L."/>
            <person name="Ma J."/>
        </authorList>
    </citation>
    <scope>NUCLEOTIDE SEQUENCE [LARGE SCALE GENOMIC DNA]</scope>
    <source>
        <strain evidence="4">JCM 4738</strain>
    </source>
</reference>
<keyword evidence="4" id="KW-1185">Reference proteome</keyword>
<dbReference type="Pfam" id="PF03480">
    <property type="entry name" value="DctP"/>
    <property type="match status" value="1"/>
</dbReference>
<dbReference type="PANTHER" id="PTHR33376:SF15">
    <property type="entry name" value="BLL6794 PROTEIN"/>
    <property type="match status" value="1"/>
</dbReference>
<dbReference type="NCBIfam" id="NF037995">
    <property type="entry name" value="TRAP_S1"/>
    <property type="match status" value="1"/>
</dbReference>
<dbReference type="Proteomes" id="UP001596483">
    <property type="component" value="Unassembled WGS sequence"/>
</dbReference>
<dbReference type="InterPro" id="IPR018389">
    <property type="entry name" value="DctP_fam"/>
</dbReference>
<name>A0ABW2NDG9_9BACL</name>
<dbReference type="RefSeq" id="WP_157296241.1">
    <property type="nucleotide sequence ID" value="NZ_JBHTCT010000005.1"/>
</dbReference>
<evidence type="ECO:0000313" key="3">
    <source>
        <dbReference type="EMBL" id="MFC7364142.1"/>
    </source>
</evidence>
<accession>A0ABW2NDG9</accession>
<comment type="caution">
    <text evidence="3">The sequence shown here is derived from an EMBL/GenBank/DDBJ whole genome shotgun (WGS) entry which is preliminary data.</text>
</comment>
<keyword evidence="1 2" id="KW-0732">Signal</keyword>
<evidence type="ECO:0000256" key="1">
    <source>
        <dbReference type="ARBA" id="ARBA00022729"/>
    </source>
</evidence>
<dbReference type="PROSITE" id="PS51257">
    <property type="entry name" value="PROKAR_LIPOPROTEIN"/>
    <property type="match status" value="1"/>
</dbReference>
<dbReference type="SUPFAM" id="SSF53850">
    <property type="entry name" value="Periplasmic binding protein-like II"/>
    <property type="match status" value="1"/>
</dbReference>
<dbReference type="Gene3D" id="3.40.190.170">
    <property type="entry name" value="Bacterial extracellular solute-binding protein, family 7"/>
    <property type="match status" value="1"/>
</dbReference>
<gene>
    <name evidence="3" type="primary">dctP</name>
    <name evidence="3" type="ORF">ACFQQH_03050</name>
</gene>
<organism evidence="3 4">
    <name type="scientific">Bhargavaea changchunensis</name>
    <dbReference type="NCBI Taxonomy" id="2134037"/>
    <lineage>
        <taxon>Bacteria</taxon>
        <taxon>Bacillati</taxon>
        <taxon>Bacillota</taxon>
        <taxon>Bacilli</taxon>
        <taxon>Bacillales</taxon>
        <taxon>Caryophanaceae</taxon>
        <taxon>Bhargavaea</taxon>
    </lineage>
</organism>
<feature type="chain" id="PRO_5045418355" evidence="2">
    <location>
        <begin position="20"/>
        <end position="377"/>
    </location>
</feature>
<evidence type="ECO:0000313" key="4">
    <source>
        <dbReference type="Proteomes" id="UP001596483"/>
    </source>
</evidence>
<feature type="signal peptide" evidence="2">
    <location>
        <begin position="1"/>
        <end position="19"/>
    </location>
</feature>
<proteinExistence type="predicted"/>
<dbReference type="PANTHER" id="PTHR33376">
    <property type="match status" value="1"/>
</dbReference>
<sequence>MKKWSLGSVLLMFSLIAAGCVEQSGGADSEDSVSAESDEKIVLTLSSGLSTANGWWEGYFKPWMEEVEERTDGRVEFEYYANQELIPINEELQALENGAIDIAAPLWTQYDPQRFPLSEVTMLPLLESDTMIATKAYGELVKSDHELADGKTFVEMEFGDRGLKVFATPTTAEYVISTKDVTLDTADDLKKLSLRSPTRVHEIFANNVGISSISMPSTEMFDAINRGAFHGSFFSVADWTGYGMQEVFNYTFEGVNLGHFAGMWAMTEETWNSIPEDIQEIMEEASYEQIPKGAQVWMDRAEVIRKEAEANGAVFEKMDDVDEETQQLLVQGIEDTWTEWIEELEGNGQPGKEMAMLWRDLVVEQGGTVPEAIMDLE</sequence>